<feature type="region of interest" description="Disordered" evidence="1">
    <location>
        <begin position="1013"/>
        <end position="1033"/>
    </location>
</feature>
<feature type="compositionally biased region" description="Basic and acidic residues" evidence="1">
    <location>
        <begin position="1017"/>
        <end position="1033"/>
    </location>
</feature>
<name>A0A226DIR0_FOLCA</name>
<keyword evidence="3" id="KW-1185">Reference proteome</keyword>
<proteinExistence type="predicted"/>
<dbReference type="OrthoDB" id="7553586at2759"/>
<evidence type="ECO:0000256" key="1">
    <source>
        <dbReference type="SAM" id="MobiDB-lite"/>
    </source>
</evidence>
<reference evidence="2 3" key="1">
    <citation type="submission" date="2015-12" db="EMBL/GenBank/DDBJ databases">
        <title>The genome of Folsomia candida.</title>
        <authorList>
            <person name="Faddeeva A."/>
            <person name="Derks M.F."/>
            <person name="Anvar Y."/>
            <person name="Smit S."/>
            <person name="Van Straalen N."/>
            <person name="Roelofs D."/>
        </authorList>
    </citation>
    <scope>NUCLEOTIDE SEQUENCE [LARGE SCALE GENOMIC DNA]</scope>
    <source>
        <strain evidence="2 3">VU population</strain>
        <tissue evidence="2">Whole body</tissue>
    </source>
</reference>
<evidence type="ECO:0000313" key="3">
    <source>
        <dbReference type="Proteomes" id="UP000198287"/>
    </source>
</evidence>
<accession>A0A226DIR0</accession>
<protein>
    <submittedName>
        <fullName evidence="2">Uncharacterized protein</fullName>
    </submittedName>
</protein>
<evidence type="ECO:0000313" key="2">
    <source>
        <dbReference type="EMBL" id="OXA45069.1"/>
    </source>
</evidence>
<dbReference type="EMBL" id="LNIX01000018">
    <property type="protein sequence ID" value="OXA45069.1"/>
    <property type="molecule type" value="Genomic_DNA"/>
</dbReference>
<dbReference type="AlphaFoldDB" id="A0A226DIR0"/>
<gene>
    <name evidence="2" type="ORF">Fcan01_20079</name>
</gene>
<comment type="caution">
    <text evidence="2">The sequence shown here is derived from an EMBL/GenBank/DDBJ whole genome shotgun (WGS) entry which is preliminary data.</text>
</comment>
<sequence length="1033" mass="116506">MQNSTRLSDYYNKVQLHLDHAIQMDPDVVTGAHLLSGDLLLVGKLGVVLGDKWDANYKTKAISKYRKCLELIQSEVDILQLSIGLLSYDTTVEHGYLKQQILDRLHILESIQTHVYGTIQTVTKSLRPIDIKYINQTSGKEVFLKYLCDSEKFSFSDNVNESSYKNLNTLVGKSKSVFTTKADHMFAEITNFFQLPKSEVDVLLPKRKTFLSTSQKLSSKSSSNSDFFTLTFNGLTAHKDCGERDQCLQTMEALKDENFHNIPTLMCKDLDWKQLVKILSKNEAKTGVTQSELITTLTNLTKNHPVRKKIIAICKSGQDEDVEKMDSNEFITCNEATEFASTCDPDTTFNIIIKNRNITNFNIFTPIDMDIQLDHVDSPIIPQILESFRPTLFASATIILTGSDLSLVENQFIKFPRHFSQQTAGEIPTWFANPGEQSTQNYDEMRIIIPSEAVYNTVLNQIPPGITVSIKFSHLQSNFLPISTHSSPVSPYTKTHISLNQVTKSKLKQILPILRNLDVSLALTFQNLSLHEAQYVIASAQIRQENMQQNKLQTIENLFTHAKLPLETVHDYRNRGIYLLHTFTEKKFIPWRSIFAVCGIATAQMLLGAVLIYTGFGATVGMGLITEGIADFITAYRTYRSREFTWSQYRSQKVISIAISVVSGGLSYLKNAAKGATIVESAATEVAEQIATSGVSKVTTAKVGVGATQIFQDIGRVAVHEMGREGLHMTVNAGSDLALRALEGTIREKLERTMTQQIQDNSPLLRMLAYYHALDCITGQNILEKYIRNILDVLMSPSNNEMDQVYANLSNSFLSSMPQGGKILDLYRLKTIASGSLELVKIVPQLCHEMQNFLEPSVNRTWSIQFTWLCRKWKLSCNEEVLVGKCIDKKLQFGIIQPTLDEKLLQEEMPSHAEIIKRDLQKFQEEVNSFDLVKIDKYIALMADSLTEKVCQVVHKQIVTPMADYASTKVLKSMSDIIGHKFQSDAKDLNVNEIVETSKNIVDGVNRLREIEEEIRQDEGEHSDDNDKQKEDV</sequence>
<dbReference type="Proteomes" id="UP000198287">
    <property type="component" value="Unassembled WGS sequence"/>
</dbReference>
<dbReference type="STRING" id="158441.A0A226DIR0"/>
<organism evidence="2 3">
    <name type="scientific">Folsomia candida</name>
    <name type="common">Springtail</name>
    <dbReference type="NCBI Taxonomy" id="158441"/>
    <lineage>
        <taxon>Eukaryota</taxon>
        <taxon>Metazoa</taxon>
        <taxon>Ecdysozoa</taxon>
        <taxon>Arthropoda</taxon>
        <taxon>Hexapoda</taxon>
        <taxon>Collembola</taxon>
        <taxon>Entomobryomorpha</taxon>
        <taxon>Isotomoidea</taxon>
        <taxon>Isotomidae</taxon>
        <taxon>Proisotominae</taxon>
        <taxon>Folsomia</taxon>
    </lineage>
</organism>